<keyword evidence="2" id="KW-1185">Reference proteome</keyword>
<name>A0AAD8GEP0_ACIOX</name>
<accession>A0AAD8GEP0</accession>
<dbReference type="Proteomes" id="UP001230051">
    <property type="component" value="Unassembled WGS sequence"/>
</dbReference>
<comment type="caution">
    <text evidence="1">The sequence shown here is derived from an EMBL/GenBank/DDBJ whole genome shotgun (WGS) entry which is preliminary data.</text>
</comment>
<evidence type="ECO:0000313" key="2">
    <source>
        <dbReference type="Proteomes" id="UP001230051"/>
    </source>
</evidence>
<gene>
    <name evidence="1" type="primary">TG</name>
    <name evidence="1" type="ORF">AOXY_G3121</name>
</gene>
<sequence>MKVEVENLLAVRGPFQTWGLVVDVVSVQEHPTSVFQNSAFLNSHFHKVDLMVGTSADDGLISRSKHIKGCTHQHR</sequence>
<dbReference type="EMBL" id="JAGXEW010000003">
    <property type="protein sequence ID" value="KAK1173085.1"/>
    <property type="molecule type" value="Genomic_DNA"/>
</dbReference>
<organism evidence="1 2">
    <name type="scientific">Acipenser oxyrinchus oxyrinchus</name>
    <dbReference type="NCBI Taxonomy" id="40147"/>
    <lineage>
        <taxon>Eukaryota</taxon>
        <taxon>Metazoa</taxon>
        <taxon>Chordata</taxon>
        <taxon>Craniata</taxon>
        <taxon>Vertebrata</taxon>
        <taxon>Euteleostomi</taxon>
        <taxon>Actinopterygii</taxon>
        <taxon>Chondrostei</taxon>
        <taxon>Acipenseriformes</taxon>
        <taxon>Acipenseridae</taxon>
        <taxon>Acipenser</taxon>
    </lineage>
</organism>
<dbReference type="AlphaFoldDB" id="A0AAD8GEP0"/>
<proteinExistence type="predicted"/>
<protein>
    <submittedName>
        <fullName evidence="1">Thyroglobulin</fullName>
    </submittedName>
</protein>
<reference evidence="1" key="1">
    <citation type="submission" date="2022-02" db="EMBL/GenBank/DDBJ databases">
        <title>Atlantic sturgeon de novo genome assembly.</title>
        <authorList>
            <person name="Stock M."/>
            <person name="Klopp C."/>
            <person name="Guiguen Y."/>
            <person name="Cabau C."/>
            <person name="Parinello H."/>
            <person name="Santidrian Yebra-Pimentel E."/>
            <person name="Kuhl H."/>
            <person name="Dirks R.P."/>
            <person name="Guessner J."/>
            <person name="Wuertz S."/>
            <person name="Du K."/>
            <person name="Schartl M."/>
        </authorList>
    </citation>
    <scope>NUCLEOTIDE SEQUENCE</scope>
    <source>
        <strain evidence="1">STURGEONOMICS-FGT-2020</strain>
        <tissue evidence="1">Whole blood</tissue>
    </source>
</reference>
<evidence type="ECO:0000313" key="1">
    <source>
        <dbReference type="EMBL" id="KAK1173085.1"/>
    </source>
</evidence>